<dbReference type="Gene3D" id="1.20.120.1630">
    <property type="match status" value="1"/>
</dbReference>
<evidence type="ECO:0000256" key="4">
    <source>
        <dbReference type="ARBA" id="ARBA00023136"/>
    </source>
</evidence>
<evidence type="ECO:0000256" key="5">
    <source>
        <dbReference type="SAM" id="Phobius"/>
    </source>
</evidence>
<gene>
    <name evidence="7" type="ORF">ABC974_24470</name>
</gene>
<evidence type="ECO:0000256" key="1">
    <source>
        <dbReference type="ARBA" id="ARBA00004141"/>
    </source>
</evidence>
<keyword evidence="3 5" id="KW-1133">Transmembrane helix</keyword>
<keyword evidence="8" id="KW-1185">Reference proteome</keyword>
<comment type="subcellular location">
    <subcellularLocation>
        <location evidence="1">Membrane</location>
        <topology evidence="1">Multi-pass membrane protein</topology>
    </subcellularLocation>
</comment>
<reference evidence="7 8" key="1">
    <citation type="submission" date="2024-05" db="EMBL/GenBank/DDBJ databases">
        <authorList>
            <person name="Liu Q."/>
            <person name="Xin Y.-H."/>
        </authorList>
    </citation>
    <scope>NUCLEOTIDE SEQUENCE [LARGE SCALE GENOMIC DNA]</scope>
    <source>
        <strain evidence="7 8">CGMCC 1.10181</strain>
    </source>
</reference>
<evidence type="ECO:0000256" key="3">
    <source>
        <dbReference type="ARBA" id="ARBA00022989"/>
    </source>
</evidence>
<dbReference type="Pfam" id="PF07298">
    <property type="entry name" value="NnrU"/>
    <property type="match status" value="1"/>
</dbReference>
<protein>
    <submittedName>
        <fullName evidence="7">NnrU family protein</fullName>
    </submittedName>
</protein>
<evidence type="ECO:0000256" key="2">
    <source>
        <dbReference type="ARBA" id="ARBA00022692"/>
    </source>
</evidence>
<organism evidence="7 8">
    <name type="scientific">Sphingomonas oligophenolica</name>
    <dbReference type="NCBI Taxonomy" id="301154"/>
    <lineage>
        <taxon>Bacteria</taxon>
        <taxon>Pseudomonadati</taxon>
        <taxon>Pseudomonadota</taxon>
        <taxon>Alphaproteobacteria</taxon>
        <taxon>Sphingomonadales</taxon>
        <taxon>Sphingomonadaceae</taxon>
        <taxon>Sphingomonas</taxon>
    </lineage>
</organism>
<keyword evidence="4 5" id="KW-0472">Membrane</keyword>
<evidence type="ECO:0000259" key="6">
    <source>
        <dbReference type="Pfam" id="PF07298"/>
    </source>
</evidence>
<dbReference type="InterPro" id="IPR009915">
    <property type="entry name" value="NnrU_dom"/>
</dbReference>
<keyword evidence="2 5" id="KW-0812">Transmembrane</keyword>
<evidence type="ECO:0000313" key="8">
    <source>
        <dbReference type="Proteomes" id="UP001419910"/>
    </source>
</evidence>
<feature type="domain" description="NnrU" evidence="6">
    <location>
        <begin position="8"/>
        <end position="223"/>
    </location>
</feature>
<evidence type="ECO:0000313" key="7">
    <source>
        <dbReference type="EMBL" id="MEN2792806.1"/>
    </source>
</evidence>
<feature type="transmembrane region" description="Helical" evidence="5">
    <location>
        <begin position="126"/>
        <end position="159"/>
    </location>
</feature>
<feature type="transmembrane region" description="Helical" evidence="5">
    <location>
        <begin position="38"/>
        <end position="60"/>
    </location>
</feature>
<dbReference type="RefSeq" id="WP_343887054.1">
    <property type="nucleotide sequence ID" value="NZ_BAAAEH010000001.1"/>
</dbReference>
<dbReference type="EMBL" id="JBDIME010000033">
    <property type="protein sequence ID" value="MEN2792806.1"/>
    <property type="molecule type" value="Genomic_DNA"/>
</dbReference>
<accession>A0ABU9YAH7</accession>
<sequence length="231" mass="24670">MGETGMVLAAAIAFLGTHFLLSHPLRAPIVGRIGEGAFLGLYSLVAAVTLGWLAIAYRAVGPEQPLWPVDDDLWTIATVMMLAASMLLMGSLLGNPALPNPGTPGALPAEARGVFAVTRHPMMWSFALWGVSHILVFPIPSNLILCCAIILLALVGAALQDRKKEALEPERWRAWEAKTSYWPYAAAVAGRARLGGYRPHDLAGGVVLWLAATWAHGPLAGIPAGIWRWIG</sequence>
<comment type="caution">
    <text evidence="7">The sequence shown here is derived from an EMBL/GenBank/DDBJ whole genome shotgun (WGS) entry which is preliminary data.</text>
</comment>
<feature type="transmembrane region" description="Helical" evidence="5">
    <location>
        <begin position="72"/>
        <end position="93"/>
    </location>
</feature>
<dbReference type="Proteomes" id="UP001419910">
    <property type="component" value="Unassembled WGS sequence"/>
</dbReference>
<name>A0ABU9YAH7_9SPHN</name>
<proteinExistence type="predicted"/>